<organism evidence="1 2">
    <name type="scientific">Ligilactobacillus ruminis ATCC 25644</name>
    <dbReference type="NCBI Taxonomy" id="525362"/>
    <lineage>
        <taxon>Bacteria</taxon>
        <taxon>Bacillati</taxon>
        <taxon>Bacillota</taxon>
        <taxon>Bacilli</taxon>
        <taxon>Lactobacillales</taxon>
        <taxon>Lactobacillaceae</taxon>
        <taxon>Ligilactobacillus</taxon>
    </lineage>
</organism>
<protein>
    <submittedName>
        <fullName evidence="1">Uncharacterized protein</fullName>
    </submittedName>
</protein>
<sequence>MQNCVNLYSDQDIDSSKLVLRLEENEYSLENYFTLCEKMLSEHTLVLDDNHLKMVEWNFRELGNQLNCLRGKLLRYKTYISKSNPPTPYDDIST</sequence>
<comment type="caution">
    <text evidence="1">The sequence shown here is derived from an EMBL/GenBank/DDBJ whole genome shotgun (WGS) entry which is preliminary data.</text>
</comment>
<dbReference type="HOGENOM" id="CLU_2382535_0_0_9"/>
<evidence type="ECO:0000313" key="1">
    <source>
        <dbReference type="EMBL" id="EFZ34437.1"/>
    </source>
</evidence>
<proteinExistence type="predicted"/>
<dbReference type="Proteomes" id="UP000004099">
    <property type="component" value="Unassembled WGS sequence"/>
</dbReference>
<reference evidence="1 2" key="1">
    <citation type="submission" date="2011-01" db="EMBL/GenBank/DDBJ databases">
        <authorList>
            <person name="Muzny D."/>
            <person name="Qin X."/>
            <person name="Buhay C."/>
            <person name="Dugan-Rocha S."/>
            <person name="Ding Y."/>
            <person name="Chen G."/>
            <person name="Hawes A."/>
            <person name="Holder M."/>
            <person name="Jhangiani S."/>
            <person name="Johnson A."/>
            <person name="Khan Z."/>
            <person name="Li Z."/>
            <person name="Liu W."/>
            <person name="Liu X."/>
            <person name="Perez L."/>
            <person name="Shen H."/>
            <person name="Wang Q."/>
            <person name="Watt J."/>
            <person name="Xi L."/>
            <person name="Xin Y."/>
            <person name="Zhou J."/>
            <person name="Deng J."/>
            <person name="Jiang H."/>
            <person name="Liu Y."/>
            <person name="Qu J."/>
            <person name="Song X.-Z."/>
            <person name="Zhang L."/>
            <person name="Villasana D."/>
            <person name="Johnson A."/>
            <person name="Liu J."/>
            <person name="Liyanage D."/>
            <person name="Lorensuhewa L."/>
            <person name="Robinson T."/>
            <person name="Song A."/>
            <person name="Song B.-B."/>
            <person name="Dinh H."/>
            <person name="Thornton R."/>
            <person name="Coyle M."/>
            <person name="Francisco L."/>
            <person name="Jackson L."/>
            <person name="Javaid M."/>
            <person name="Korchina V."/>
            <person name="Kovar C."/>
            <person name="Mata R."/>
            <person name="Mathew T."/>
            <person name="Ngo R."/>
            <person name="Nguyen L."/>
            <person name="Nguyen N."/>
            <person name="Okwuonu G."/>
            <person name="Ongeri F."/>
            <person name="Pham C."/>
            <person name="Simmons D."/>
            <person name="Wilczek-Boney K."/>
            <person name="Hale W."/>
            <person name="Jakkamsetti A."/>
            <person name="Pham P."/>
            <person name="Ruth R."/>
            <person name="San Lucas F."/>
            <person name="Warren J."/>
            <person name="Zhang J."/>
            <person name="Zhao Z."/>
            <person name="Zhou C."/>
            <person name="Zhu D."/>
            <person name="Lee S."/>
            <person name="Bess C."/>
            <person name="Blankenburg K."/>
            <person name="Forbes L."/>
            <person name="Fu Q."/>
            <person name="Gubbala S."/>
            <person name="Hirani K."/>
            <person name="Jayaseelan J.C."/>
            <person name="Lara F."/>
            <person name="Munidasa M."/>
            <person name="Palculict T."/>
            <person name="Patil S."/>
            <person name="Pu L.-L."/>
            <person name="Saada N."/>
            <person name="Tang L."/>
            <person name="Weissenberger G."/>
            <person name="Zhu Y."/>
            <person name="Hemphill L."/>
            <person name="Shang Y."/>
            <person name="Youmans B."/>
            <person name="Ayvaz T."/>
            <person name="Ross M."/>
            <person name="Santibanez J."/>
            <person name="Aqrawi P."/>
            <person name="Gross S."/>
            <person name="Joshi V."/>
            <person name="Fowler G."/>
            <person name="Nazareth L."/>
            <person name="Reid J."/>
            <person name="Worley K."/>
            <person name="Petrosino J."/>
            <person name="Highlander S."/>
            <person name="Gibbs R."/>
        </authorList>
    </citation>
    <scope>NUCLEOTIDE SEQUENCE [LARGE SCALE GENOMIC DNA]</scope>
    <source>
        <strain evidence="1 2">ATCC 25644</strain>
    </source>
</reference>
<dbReference type="AlphaFoldDB" id="E7FR50"/>
<name>E7FR50_9LACO</name>
<dbReference type="EMBL" id="ACGS02000041">
    <property type="protein sequence ID" value="EFZ34437.1"/>
    <property type="molecule type" value="Genomic_DNA"/>
</dbReference>
<evidence type="ECO:0000313" key="2">
    <source>
        <dbReference type="Proteomes" id="UP000004099"/>
    </source>
</evidence>
<accession>E7FR50</accession>
<gene>
    <name evidence="1" type="ORF">HMPREF0542_11377</name>
</gene>